<feature type="compositionally biased region" description="Basic and acidic residues" evidence="5">
    <location>
        <begin position="394"/>
        <end position="409"/>
    </location>
</feature>
<dbReference type="PANTHER" id="PTHR22589">
    <property type="entry name" value="CARNITINE O-ACYLTRANSFERASE"/>
    <property type="match status" value="1"/>
</dbReference>
<accession>A0A8H3DR57</accession>
<dbReference type="InterPro" id="IPR033979">
    <property type="entry name" value="MINDY_domain"/>
</dbReference>
<comment type="caution">
    <text evidence="8">The sequence shown here is derived from an EMBL/GenBank/DDBJ whole genome shotgun (WGS) entry which is preliminary data.</text>
</comment>
<evidence type="ECO:0000313" key="9">
    <source>
        <dbReference type="Proteomes" id="UP000663853"/>
    </source>
</evidence>
<evidence type="ECO:0008006" key="10">
    <source>
        <dbReference type="Google" id="ProtNLM"/>
    </source>
</evidence>
<dbReference type="InterPro" id="IPR042231">
    <property type="entry name" value="Cho/carn_acyl_trans_2"/>
</dbReference>
<dbReference type="PANTHER" id="PTHR22589:SF107">
    <property type="entry name" value="CHOLINE_CARNITINE ACYLTRANSFERASE DOMAIN-CONTAINING PROTEIN"/>
    <property type="match status" value="1"/>
</dbReference>
<evidence type="ECO:0000256" key="5">
    <source>
        <dbReference type="SAM" id="MobiDB-lite"/>
    </source>
</evidence>
<feature type="region of interest" description="Disordered" evidence="5">
    <location>
        <begin position="227"/>
        <end position="247"/>
    </location>
</feature>
<dbReference type="GO" id="GO:1990380">
    <property type="term" value="F:K48-linked deubiquitinase activity"/>
    <property type="evidence" value="ECO:0007669"/>
    <property type="project" value="InterPro"/>
</dbReference>
<feature type="domain" description="Choline/carnitine acyltransferase" evidence="6">
    <location>
        <begin position="459"/>
        <end position="1091"/>
    </location>
</feature>
<sequence>MTAIEPQPESRPEPQPASANIVDTPARDTPGQSGPPLQQQQQRSQREEAARRSEVDVWQLKELEWPPDDETRPTIRIITQNENGPCGLIALCNILILRGDIVIQPPGRKSVSYEYLAGLIADHILASPLLDPASDDLTQALSTLPHTQRGMDLNPVFTNLSAFSTSPSSTTHAPTLFELSRVRLVHGWLADPQSPAYAALEKVRDYDAATNLIVSCDSLLGGKMVESISGGGDGETPKSDAEGATSDEQRRMIGEAFLVRDFLDANPTQLTYHGLESLFSAMHARELACLFRNSHLGVLYKRVDENGHESLWTLVTDANFANESAIAWESLCDIDGAGSVFVDSRFRPANTAGGDYAGHTADQILREQAQVEALAAEASDFEIAQRLQAEEEEQERRRVASEERRRREQQQNGRRSIYAPQHQPPSGQMANMRISDQPVTAEQLASAGKKTKKDKDCVIMYLKSLEPLIAESGQNAELEMQKRVKMAEEFERGIGKLAQARLIDLDNASENNWLNDNLWMKKAYHEWRAPLLINSNWWLLFHHDATVPDHIKSHDGTSSLTEGVKLPTGGEISDWQIRRAAWLASRFMNFKERLDASVLYAPVYSVRAHIMNSPLSYLCSRIEFTYSGLWFNHPARRLFNLTRIPKPECDMINAKPAEKNGRHIHVMLNDWCYTIQAYDGAGRNVGVNELEHRLWEVVKDVQKREAEGQRAKRVGVLTSDDRTQWAKNREHLLILSDQNRSSFDAIETAMFTISLDPYTLPPSASSTHASDQFKQPVLDAHVRNTSSGINGLNRWFDKSLTVSIESSGRAGMNGEHSPCDALIPSIIVDYVVAEPINIAAFGEATQKLGGVEYVGPGEGQGWKHLDWEVDSTIKEEIKQAEARAKAIVEDSDASQLWYSEYAADWMKKSAKVSPDAYIQLALQLAWYKQQGSFTATYETASTRLFKHGRTDVIRTYSTDTRDFVKTMTDPGASTDAKLASLQRAATSHNTYTRDASTGKGCDRHLFGLRQMLRPEESSPLFEDELFAKSAEWKLSTSGLSAGERFLGTGFGTVWPDGYGINYLAGPKLIKFGIESKHSCPTTSTADFKANVVESLREMKGLFKELEATDATGKAKL</sequence>
<feature type="domain" description="MINDY deubiquitinase" evidence="7">
    <location>
        <begin position="57"/>
        <end position="346"/>
    </location>
</feature>
<proteinExistence type="inferred from homology"/>
<protein>
    <recommendedName>
        <fullName evidence="10">Choline/carnitine acyltransferase domain-containing protein</fullName>
    </recommendedName>
</protein>
<evidence type="ECO:0000256" key="4">
    <source>
        <dbReference type="PIRSR" id="PIRSR600542-1"/>
    </source>
</evidence>
<dbReference type="InterPro" id="IPR000542">
    <property type="entry name" value="Carn_acyl_trans"/>
</dbReference>
<dbReference type="InterPro" id="IPR039551">
    <property type="entry name" value="Cho/carn_acyl_trans"/>
</dbReference>
<comment type="similarity">
    <text evidence="1">Belongs to the carnitine/choline acetyltransferase family.</text>
</comment>
<reference evidence="8" key="1">
    <citation type="submission" date="2021-01" db="EMBL/GenBank/DDBJ databases">
        <authorList>
            <person name="Kaushik A."/>
        </authorList>
    </citation>
    <scope>NUCLEOTIDE SEQUENCE</scope>
    <source>
        <strain evidence="8">AG6-10EEA</strain>
    </source>
</reference>
<dbReference type="Pfam" id="PF04424">
    <property type="entry name" value="MINDY_DUB"/>
    <property type="match status" value="1"/>
</dbReference>
<dbReference type="Proteomes" id="UP000663853">
    <property type="component" value="Unassembled WGS sequence"/>
</dbReference>
<dbReference type="Gene3D" id="3.30.559.70">
    <property type="entry name" value="Choline/Carnitine o-acyltransferase, domain 2"/>
    <property type="match status" value="1"/>
</dbReference>
<feature type="compositionally biased region" description="Basic and acidic residues" evidence="5">
    <location>
        <begin position="235"/>
        <end position="247"/>
    </location>
</feature>
<dbReference type="InterPro" id="IPR023213">
    <property type="entry name" value="CAT-like_dom_sf"/>
</dbReference>
<feature type="active site" description="Proton acceptor" evidence="4">
    <location>
        <position position="816"/>
    </location>
</feature>
<dbReference type="SUPFAM" id="SSF52777">
    <property type="entry name" value="CoA-dependent acyltransferases"/>
    <property type="match status" value="2"/>
</dbReference>
<dbReference type="GO" id="GO:0016746">
    <property type="term" value="F:acyltransferase activity"/>
    <property type="evidence" value="ECO:0007669"/>
    <property type="project" value="UniProtKB-KW"/>
</dbReference>
<feature type="region of interest" description="Disordered" evidence="5">
    <location>
        <begin position="388"/>
        <end position="431"/>
    </location>
</feature>
<keyword evidence="3" id="KW-0012">Acyltransferase</keyword>
<gene>
    <name evidence="8" type="ORF">RDB_LOCUS182720</name>
</gene>
<evidence type="ECO:0000256" key="2">
    <source>
        <dbReference type="ARBA" id="ARBA00022679"/>
    </source>
</evidence>
<evidence type="ECO:0000259" key="6">
    <source>
        <dbReference type="Pfam" id="PF00755"/>
    </source>
</evidence>
<evidence type="ECO:0000256" key="1">
    <source>
        <dbReference type="ARBA" id="ARBA00005232"/>
    </source>
</evidence>
<evidence type="ECO:0000259" key="7">
    <source>
        <dbReference type="Pfam" id="PF04424"/>
    </source>
</evidence>
<dbReference type="Pfam" id="PF00755">
    <property type="entry name" value="Carn_acyltransf"/>
    <property type="match status" value="1"/>
</dbReference>
<evidence type="ECO:0000256" key="3">
    <source>
        <dbReference type="ARBA" id="ARBA00023315"/>
    </source>
</evidence>
<feature type="compositionally biased region" description="Basic and acidic residues" evidence="5">
    <location>
        <begin position="44"/>
        <end position="53"/>
    </location>
</feature>
<organism evidence="8 9">
    <name type="scientific">Rhizoctonia solani</name>
    <dbReference type="NCBI Taxonomy" id="456999"/>
    <lineage>
        <taxon>Eukaryota</taxon>
        <taxon>Fungi</taxon>
        <taxon>Dikarya</taxon>
        <taxon>Basidiomycota</taxon>
        <taxon>Agaricomycotina</taxon>
        <taxon>Agaricomycetes</taxon>
        <taxon>Cantharellales</taxon>
        <taxon>Ceratobasidiaceae</taxon>
        <taxon>Rhizoctonia</taxon>
    </lineage>
</organism>
<dbReference type="GO" id="GO:0004843">
    <property type="term" value="F:cysteine-type deubiquitinase activity"/>
    <property type="evidence" value="ECO:0007669"/>
    <property type="project" value="InterPro"/>
</dbReference>
<dbReference type="EMBL" id="CAJMXA010004209">
    <property type="protein sequence ID" value="CAE6537122.1"/>
    <property type="molecule type" value="Genomic_DNA"/>
</dbReference>
<dbReference type="AlphaFoldDB" id="A0A8H3DR57"/>
<evidence type="ECO:0000313" key="8">
    <source>
        <dbReference type="EMBL" id="CAE6537122.1"/>
    </source>
</evidence>
<keyword evidence="2" id="KW-0808">Transferase</keyword>
<name>A0A8H3DR57_9AGAM</name>
<dbReference type="Gene3D" id="3.30.559.10">
    <property type="entry name" value="Chloramphenicol acetyltransferase-like domain"/>
    <property type="match status" value="1"/>
</dbReference>
<feature type="region of interest" description="Disordered" evidence="5">
    <location>
        <begin position="1"/>
        <end position="53"/>
    </location>
</feature>